<keyword evidence="2" id="KW-1185">Reference proteome</keyword>
<sequence>MSGFHITINQVICCKITDGWRKIKPNTKSKLMQLCPKMSHTIKITFNSLKSFNEDFENLMKSKESHNDLINVTFEKKTSPQIDPNVGNINFERSVKVLTQK</sequence>
<reference evidence="1 2" key="1">
    <citation type="submission" date="2018-08" db="EMBL/GenBank/DDBJ databases">
        <title>Genome and evolution of the arbuscular mycorrhizal fungus Diversispora epigaea (formerly Glomus versiforme) and its bacterial endosymbionts.</title>
        <authorList>
            <person name="Sun X."/>
            <person name="Fei Z."/>
            <person name="Harrison M."/>
        </authorList>
    </citation>
    <scope>NUCLEOTIDE SEQUENCE [LARGE SCALE GENOMIC DNA]</scope>
    <source>
        <strain evidence="1 2">IT104</strain>
    </source>
</reference>
<evidence type="ECO:0000313" key="1">
    <source>
        <dbReference type="EMBL" id="RHZ84645.1"/>
    </source>
</evidence>
<name>A0A397J8H1_9GLOM</name>
<organism evidence="1 2">
    <name type="scientific">Diversispora epigaea</name>
    <dbReference type="NCBI Taxonomy" id="1348612"/>
    <lineage>
        <taxon>Eukaryota</taxon>
        <taxon>Fungi</taxon>
        <taxon>Fungi incertae sedis</taxon>
        <taxon>Mucoromycota</taxon>
        <taxon>Glomeromycotina</taxon>
        <taxon>Glomeromycetes</taxon>
        <taxon>Diversisporales</taxon>
        <taxon>Diversisporaceae</taxon>
        <taxon>Diversispora</taxon>
    </lineage>
</organism>
<dbReference type="AlphaFoldDB" id="A0A397J8H1"/>
<evidence type="ECO:0000313" key="2">
    <source>
        <dbReference type="Proteomes" id="UP000266861"/>
    </source>
</evidence>
<accession>A0A397J8H1</accession>
<dbReference type="Proteomes" id="UP000266861">
    <property type="component" value="Unassembled WGS sequence"/>
</dbReference>
<gene>
    <name evidence="1" type="ORF">Glove_78g52</name>
</gene>
<protein>
    <submittedName>
        <fullName evidence="1">Uncharacterized protein</fullName>
    </submittedName>
</protein>
<dbReference type="OrthoDB" id="2481138at2759"/>
<comment type="caution">
    <text evidence="1">The sequence shown here is derived from an EMBL/GenBank/DDBJ whole genome shotgun (WGS) entry which is preliminary data.</text>
</comment>
<proteinExistence type="predicted"/>
<dbReference type="EMBL" id="PQFF01000074">
    <property type="protein sequence ID" value="RHZ84645.1"/>
    <property type="molecule type" value="Genomic_DNA"/>
</dbReference>